<dbReference type="AlphaFoldDB" id="A0A841HUD5"/>
<comment type="caution">
    <text evidence="2">The sequence shown here is derived from an EMBL/GenBank/DDBJ whole genome shotgun (WGS) entry which is preliminary data.</text>
</comment>
<dbReference type="Proteomes" id="UP000588068">
    <property type="component" value="Unassembled WGS sequence"/>
</dbReference>
<dbReference type="Gene3D" id="3.10.129.10">
    <property type="entry name" value="Hotdog Thioesterase"/>
    <property type="match status" value="1"/>
</dbReference>
<dbReference type="InterPro" id="IPR016709">
    <property type="entry name" value="HadA-like"/>
</dbReference>
<organism evidence="2 3">
    <name type="scientific">Povalibacter uvarum</name>
    <dbReference type="NCBI Taxonomy" id="732238"/>
    <lineage>
        <taxon>Bacteria</taxon>
        <taxon>Pseudomonadati</taxon>
        <taxon>Pseudomonadota</taxon>
        <taxon>Gammaproteobacteria</taxon>
        <taxon>Steroidobacterales</taxon>
        <taxon>Steroidobacteraceae</taxon>
        <taxon>Povalibacter</taxon>
    </lineage>
</organism>
<dbReference type="SUPFAM" id="SSF54637">
    <property type="entry name" value="Thioesterase/thiol ester dehydrase-isomerase"/>
    <property type="match status" value="1"/>
</dbReference>
<dbReference type="PIRSF" id="PIRSF018072">
    <property type="entry name" value="UCP018072"/>
    <property type="match status" value="1"/>
</dbReference>
<gene>
    <name evidence="2" type="ORF">HNQ60_004711</name>
</gene>
<feature type="domain" description="FAS1-like dehydratase" evidence="1">
    <location>
        <begin position="5"/>
        <end position="137"/>
    </location>
</feature>
<dbReference type="InterPro" id="IPR029069">
    <property type="entry name" value="HotDog_dom_sf"/>
</dbReference>
<dbReference type="RefSeq" id="WP_184335208.1">
    <property type="nucleotide sequence ID" value="NZ_JACHHZ010000006.1"/>
</dbReference>
<sequence length="147" mass="16094">MLDKSLIGRSLHTSTIQVEKGALRLFAKAIGESDPVYTDEAAARDAGYRSLPVPPTFLTCLEAQASDPLKVIELAKLDLGRILHAEQQFIHHAMAFAGDELTFATHIADMYEKKGGALEFLVTESRVTNQHGDSIADIRCSLVQRNS</sequence>
<dbReference type="CDD" id="cd03441">
    <property type="entry name" value="R_hydratase_like"/>
    <property type="match status" value="1"/>
</dbReference>
<dbReference type="Pfam" id="PF13452">
    <property type="entry name" value="FAS1_DH_region"/>
    <property type="match status" value="1"/>
</dbReference>
<keyword evidence="3" id="KW-1185">Reference proteome</keyword>
<proteinExistence type="predicted"/>
<name>A0A841HUD5_9GAMM</name>
<evidence type="ECO:0000313" key="2">
    <source>
        <dbReference type="EMBL" id="MBB6095820.1"/>
    </source>
</evidence>
<dbReference type="InterPro" id="IPR039569">
    <property type="entry name" value="FAS1-like_DH_region"/>
</dbReference>
<accession>A0A841HUD5</accession>
<dbReference type="EMBL" id="JACHHZ010000006">
    <property type="protein sequence ID" value="MBB6095820.1"/>
    <property type="molecule type" value="Genomic_DNA"/>
</dbReference>
<evidence type="ECO:0000259" key="1">
    <source>
        <dbReference type="Pfam" id="PF13452"/>
    </source>
</evidence>
<evidence type="ECO:0000313" key="3">
    <source>
        <dbReference type="Proteomes" id="UP000588068"/>
    </source>
</evidence>
<reference evidence="2 3" key="1">
    <citation type="submission" date="2020-08" db="EMBL/GenBank/DDBJ databases">
        <title>Genomic Encyclopedia of Type Strains, Phase IV (KMG-IV): sequencing the most valuable type-strain genomes for metagenomic binning, comparative biology and taxonomic classification.</title>
        <authorList>
            <person name="Goeker M."/>
        </authorList>
    </citation>
    <scope>NUCLEOTIDE SEQUENCE [LARGE SCALE GENOMIC DNA]</scope>
    <source>
        <strain evidence="2 3">DSM 26723</strain>
    </source>
</reference>
<protein>
    <submittedName>
        <fullName evidence="2">Acyl dehydratase</fullName>
    </submittedName>
</protein>